<dbReference type="InParanoid" id="A0A251VM01"/>
<evidence type="ECO:0000313" key="2">
    <source>
        <dbReference type="EMBL" id="OTG36618.1"/>
    </source>
</evidence>
<organism evidence="2 3">
    <name type="scientific">Helianthus annuus</name>
    <name type="common">Common sunflower</name>
    <dbReference type="NCBI Taxonomy" id="4232"/>
    <lineage>
        <taxon>Eukaryota</taxon>
        <taxon>Viridiplantae</taxon>
        <taxon>Streptophyta</taxon>
        <taxon>Embryophyta</taxon>
        <taxon>Tracheophyta</taxon>
        <taxon>Spermatophyta</taxon>
        <taxon>Magnoliopsida</taxon>
        <taxon>eudicotyledons</taxon>
        <taxon>Gunneridae</taxon>
        <taxon>Pentapetalae</taxon>
        <taxon>asterids</taxon>
        <taxon>campanulids</taxon>
        <taxon>Asterales</taxon>
        <taxon>Asteraceae</taxon>
        <taxon>Asteroideae</taxon>
        <taxon>Heliantheae alliance</taxon>
        <taxon>Heliantheae</taxon>
        <taxon>Helianthus</taxon>
    </lineage>
</organism>
<dbReference type="Proteomes" id="UP000215914">
    <property type="component" value="Chromosome 1"/>
</dbReference>
<keyword evidence="1" id="KW-0436">Ligase</keyword>
<evidence type="ECO:0000313" key="1">
    <source>
        <dbReference type="EMBL" id="KAF5821137.1"/>
    </source>
</evidence>
<dbReference type="OMA" id="FEKDCPN"/>
<evidence type="ECO:0000313" key="3">
    <source>
        <dbReference type="Proteomes" id="UP000215914"/>
    </source>
</evidence>
<sequence length="280" mass="29913">MAGERRVLTLGGKGFSLSSASVFEFSTASPPPLLKIDPSALARLSSSSSGRKPDQQSSPVKLQLSVSDFLIAEEARASILLLLYKLLLGGSSSSTAASQLLDILNNGSQTLTIDLDVDRKEDADLLKQCWPDTTLLAIFALLDYTATSLATVFDAVAALSWSALKADTSTFNLFTDSGDGLSDKDRASVAKDFKDLLNGSKMKNDLQSEQVFDIPRIHGRLRSVSKSVHSSTRIELNSTPLVQGTASKNLASLFSSLALSLQDLGESSWLRAKNILEGLA</sequence>
<reference evidence="1 3" key="1">
    <citation type="journal article" date="2017" name="Nature">
        <title>The sunflower genome provides insights into oil metabolism, flowering and Asterid evolution.</title>
        <authorList>
            <person name="Badouin H."/>
            <person name="Gouzy J."/>
            <person name="Grassa C.J."/>
            <person name="Murat F."/>
            <person name="Staton S.E."/>
            <person name="Cottret L."/>
            <person name="Lelandais-Briere C."/>
            <person name="Owens G.L."/>
            <person name="Carrere S."/>
            <person name="Mayjonade B."/>
            <person name="Legrand L."/>
            <person name="Gill N."/>
            <person name="Kane N.C."/>
            <person name="Bowers J.E."/>
            <person name="Hubner S."/>
            <person name="Bellec A."/>
            <person name="Berard A."/>
            <person name="Berges H."/>
            <person name="Blanchet N."/>
            <person name="Boniface M.C."/>
            <person name="Brunel D."/>
            <person name="Catrice O."/>
            <person name="Chaidir N."/>
            <person name="Claudel C."/>
            <person name="Donnadieu C."/>
            <person name="Faraut T."/>
            <person name="Fievet G."/>
            <person name="Helmstetter N."/>
            <person name="King M."/>
            <person name="Knapp S.J."/>
            <person name="Lai Z."/>
            <person name="Le Paslier M.C."/>
            <person name="Lippi Y."/>
            <person name="Lorenzon L."/>
            <person name="Mandel J.R."/>
            <person name="Marage G."/>
            <person name="Marchand G."/>
            <person name="Marquand E."/>
            <person name="Bret-Mestries E."/>
            <person name="Morien E."/>
            <person name="Nambeesan S."/>
            <person name="Nguyen T."/>
            <person name="Pegot-Espagnet P."/>
            <person name="Pouilly N."/>
            <person name="Raftis F."/>
            <person name="Sallet E."/>
            <person name="Schiex T."/>
            <person name="Thomas J."/>
            <person name="Vandecasteele C."/>
            <person name="Vares D."/>
            <person name="Vear F."/>
            <person name="Vautrin S."/>
            <person name="Crespi M."/>
            <person name="Mangin B."/>
            <person name="Burke J.M."/>
            <person name="Salse J."/>
            <person name="Munos S."/>
            <person name="Vincourt P."/>
            <person name="Rieseberg L.H."/>
            <person name="Langlade N.B."/>
        </authorList>
    </citation>
    <scope>NUCLEOTIDE SEQUENCE [LARGE SCALE GENOMIC DNA]</scope>
    <source>
        <strain evidence="3">cv. SF193</strain>
        <tissue evidence="1">Leaves</tissue>
    </source>
</reference>
<dbReference type="EMBL" id="MNCJ02000316">
    <property type="protein sequence ID" value="KAF5821137.1"/>
    <property type="molecule type" value="Genomic_DNA"/>
</dbReference>
<dbReference type="SUPFAM" id="SSF48557">
    <property type="entry name" value="L-aspartase-like"/>
    <property type="match status" value="1"/>
</dbReference>
<gene>
    <name evidence="2" type="ORF">HannXRQ_Chr01g0009581</name>
    <name evidence="1" type="ORF">HanXRQr2_Chr01g0010301</name>
</gene>
<dbReference type="EC" id="6.1.1.21" evidence="1"/>
<dbReference type="STRING" id="4232.A0A251VM01"/>
<reference evidence="1" key="3">
    <citation type="submission" date="2020-06" db="EMBL/GenBank/DDBJ databases">
        <title>Helianthus annuus Genome sequencing and assembly Release 2.</title>
        <authorList>
            <person name="Gouzy J."/>
            <person name="Langlade N."/>
            <person name="Munos S."/>
        </authorList>
    </citation>
    <scope>NUCLEOTIDE SEQUENCE</scope>
    <source>
        <tissue evidence="1">Leaves</tissue>
    </source>
</reference>
<reference evidence="2" key="2">
    <citation type="submission" date="2017-02" db="EMBL/GenBank/DDBJ databases">
        <title>Sunflower complete genome.</title>
        <authorList>
            <person name="Langlade N."/>
            <person name="Munos S."/>
        </authorList>
    </citation>
    <scope>NUCLEOTIDE SEQUENCE [LARGE SCALE GENOMIC DNA]</scope>
    <source>
        <tissue evidence="2">Leaves</tissue>
    </source>
</reference>
<dbReference type="AlphaFoldDB" id="A0A251VM01"/>
<dbReference type="Gramene" id="mRNA:HanXRQr2_Chr01g0010301">
    <property type="protein sequence ID" value="CDS:HanXRQr2_Chr01g0010301.1"/>
    <property type="gene ID" value="HanXRQr2_Chr01g0010301"/>
</dbReference>
<dbReference type="InterPro" id="IPR008948">
    <property type="entry name" value="L-Aspartase-like"/>
</dbReference>
<name>A0A251VM01_HELAN</name>
<protein>
    <submittedName>
        <fullName evidence="1">Histidine--tRNA ligase</fullName>
        <ecNumber evidence="1">6.1.1.21</ecNumber>
    </submittedName>
    <submittedName>
        <fullName evidence="2">Putative L-Aspartase-like protein</fullName>
    </submittedName>
</protein>
<keyword evidence="3" id="KW-1185">Reference proteome</keyword>
<proteinExistence type="predicted"/>
<dbReference type="GO" id="GO:0004821">
    <property type="term" value="F:histidine-tRNA ligase activity"/>
    <property type="evidence" value="ECO:0007669"/>
    <property type="project" value="UniProtKB-EC"/>
</dbReference>
<dbReference type="Gene3D" id="1.20.200.10">
    <property type="entry name" value="Fumarase/aspartase (Central domain)"/>
    <property type="match status" value="1"/>
</dbReference>
<accession>A0A251VM01</accession>
<dbReference type="EMBL" id="CM007890">
    <property type="protein sequence ID" value="OTG36618.1"/>
    <property type="molecule type" value="Genomic_DNA"/>
</dbReference>